<sequence length="141" mass="16162">MTEAEFRAFLDDISACFTRFDFALWRSRILLPFSLVTRDGPVLLPDEAALARNFELYLESERILCVDEVYRRPISLEDCRDGTWIGTYETQLLCRGQRVTPPYISSALIHATPEGWRMSSILNALGHHSWTGTHPTREGKT</sequence>
<name>A0A1G8MJ54_9RHOB</name>
<evidence type="ECO:0008006" key="3">
    <source>
        <dbReference type="Google" id="ProtNLM"/>
    </source>
</evidence>
<dbReference type="AlphaFoldDB" id="A0A1G8MJ54"/>
<dbReference type="RefSeq" id="WP_089846743.1">
    <property type="nucleotide sequence ID" value="NZ_FNEJ01000008.1"/>
</dbReference>
<gene>
    <name evidence="1" type="ORF">SAMN04487993_100880</name>
</gene>
<organism evidence="1 2">
    <name type="scientific">Salipiger marinus</name>
    <dbReference type="NCBI Taxonomy" id="555512"/>
    <lineage>
        <taxon>Bacteria</taxon>
        <taxon>Pseudomonadati</taxon>
        <taxon>Pseudomonadota</taxon>
        <taxon>Alphaproteobacteria</taxon>
        <taxon>Rhodobacterales</taxon>
        <taxon>Roseobacteraceae</taxon>
        <taxon>Salipiger</taxon>
    </lineage>
</organism>
<keyword evidence="2" id="KW-1185">Reference proteome</keyword>
<dbReference type="STRING" id="555512.SAMN04487993_100880"/>
<dbReference type="Proteomes" id="UP000199093">
    <property type="component" value="Unassembled WGS sequence"/>
</dbReference>
<evidence type="ECO:0000313" key="2">
    <source>
        <dbReference type="Proteomes" id="UP000199093"/>
    </source>
</evidence>
<proteinExistence type="predicted"/>
<evidence type="ECO:0000313" key="1">
    <source>
        <dbReference type="EMBL" id="SDI67933.1"/>
    </source>
</evidence>
<protein>
    <recommendedName>
        <fullName evidence="3">DUF4440 domain-containing protein</fullName>
    </recommendedName>
</protein>
<dbReference type="EMBL" id="FNEJ01000008">
    <property type="protein sequence ID" value="SDI67933.1"/>
    <property type="molecule type" value="Genomic_DNA"/>
</dbReference>
<dbReference type="OrthoDB" id="7651124at2"/>
<accession>A0A1G8MJ54</accession>
<reference evidence="1 2" key="1">
    <citation type="submission" date="2016-10" db="EMBL/GenBank/DDBJ databases">
        <authorList>
            <person name="de Groot N.N."/>
        </authorList>
    </citation>
    <scope>NUCLEOTIDE SEQUENCE [LARGE SCALE GENOMIC DNA]</scope>
    <source>
        <strain evidence="1 2">DSM 26424</strain>
    </source>
</reference>